<keyword evidence="2" id="KW-0813">Transport</keyword>
<dbReference type="InterPro" id="IPR037185">
    <property type="entry name" value="EmrE-like"/>
</dbReference>
<keyword evidence="11" id="KW-1185">Reference proteome</keyword>
<dbReference type="PANTHER" id="PTHR30561:SF1">
    <property type="entry name" value="MULTIDRUG TRANSPORTER EMRE"/>
    <property type="match status" value="1"/>
</dbReference>
<keyword evidence="4 8" id="KW-0812">Transmembrane</keyword>
<gene>
    <name evidence="10" type="primary">emrE</name>
    <name evidence="10" type="ORF">LAX5112_01875</name>
</gene>
<name>A0A0M7A143_9HYPH</name>
<evidence type="ECO:0000313" key="10">
    <source>
        <dbReference type="EMBL" id="CTQ68758.1"/>
    </source>
</evidence>
<evidence type="ECO:0000256" key="5">
    <source>
        <dbReference type="ARBA" id="ARBA00022989"/>
    </source>
</evidence>
<evidence type="ECO:0000256" key="3">
    <source>
        <dbReference type="ARBA" id="ARBA00022475"/>
    </source>
</evidence>
<dbReference type="InterPro" id="IPR000390">
    <property type="entry name" value="Small_drug/metabolite_transptr"/>
</dbReference>
<evidence type="ECO:0000256" key="9">
    <source>
        <dbReference type="SAM" id="Phobius"/>
    </source>
</evidence>
<sequence length="115" mass="12194">MPAPTAATYVFLAAAILAEVIATSALARAENFTRFWPSIITVVGYAISFWCLSYPIRVLPTGIVYAVWSGAGIVLITMVAWLVFGQKLDLPAVLGLGLILAGVIVINVFSKSVGH</sequence>
<dbReference type="Pfam" id="PF00893">
    <property type="entry name" value="Multi_Drug_Res"/>
    <property type="match status" value="1"/>
</dbReference>
<dbReference type="GO" id="GO:0015297">
    <property type="term" value="F:antiporter activity"/>
    <property type="evidence" value="ECO:0007669"/>
    <property type="project" value="TreeGrafter"/>
</dbReference>
<evidence type="ECO:0000256" key="8">
    <source>
        <dbReference type="RuleBase" id="RU003942"/>
    </source>
</evidence>
<feature type="transmembrane region" description="Helical" evidence="9">
    <location>
        <begin position="63"/>
        <end position="84"/>
    </location>
</feature>
<dbReference type="AlphaFoldDB" id="A0A0M7A143"/>
<evidence type="ECO:0000256" key="7">
    <source>
        <dbReference type="ARBA" id="ARBA00038032"/>
    </source>
</evidence>
<comment type="subcellular location">
    <subcellularLocation>
        <location evidence="1 8">Cell membrane</location>
        <topology evidence="1 8">Multi-pass membrane protein</topology>
    </subcellularLocation>
</comment>
<comment type="similarity">
    <text evidence="7 8">Belongs to the drug/metabolite transporter (DMT) superfamily. Small multidrug resistance (SMR) (TC 2.A.7.1) family.</text>
</comment>
<dbReference type="GO" id="GO:0031460">
    <property type="term" value="P:glycine betaine transport"/>
    <property type="evidence" value="ECO:0007669"/>
    <property type="project" value="TreeGrafter"/>
</dbReference>
<keyword evidence="5 9" id="KW-1133">Transmembrane helix</keyword>
<dbReference type="Proteomes" id="UP000053235">
    <property type="component" value="Unassembled WGS sequence"/>
</dbReference>
<organism evidence="10 11">
    <name type="scientific">Roseibium alexandrii</name>
    <dbReference type="NCBI Taxonomy" id="388408"/>
    <lineage>
        <taxon>Bacteria</taxon>
        <taxon>Pseudomonadati</taxon>
        <taxon>Pseudomonadota</taxon>
        <taxon>Alphaproteobacteria</taxon>
        <taxon>Hyphomicrobiales</taxon>
        <taxon>Stappiaceae</taxon>
        <taxon>Roseibium</taxon>
    </lineage>
</organism>
<evidence type="ECO:0000256" key="4">
    <source>
        <dbReference type="ARBA" id="ARBA00022692"/>
    </source>
</evidence>
<dbReference type="RefSeq" id="WP_055671575.1">
    <property type="nucleotide sequence ID" value="NZ_CXWD01000006.1"/>
</dbReference>
<evidence type="ECO:0000256" key="6">
    <source>
        <dbReference type="ARBA" id="ARBA00023136"/>
    </source>
</evidence>
<proteinExistence type="inferred from homology"/>
<dbReference type="SUPFAM" id="SSF103481">
    <property type="entry name" value="Multidrug resistance efflux transporter EmrE"/>
    <property type="match status" value="1"/>
</dbReference>
<dbReference type="GO" id="GO:0005886">
    <property type="term" value="C:plasma membrane"/>
    <property type="evidence" value="ECO:0007669"/>
    <property type="project" value="UniProtKB-SubCell"/>
</dbReference>
<evidence type="ECO:0000256" key="2">
    <source>
        <dbReference type="ARBA" id="ARBA00022448"/>
    </source>
</evidence>
<keyword evidence="3" id="KW-1003">Cell membrane</keyword>
<keyword evidence="6 9" id="KW-0472">Membrane</keyword>
<dbReference type="GO" id="GO:1990961">
    <property type="term" value="P:xenobiotic detoxification by transmembrane export across the plasma membrane"/>
    <property type="evidence" value="ECO:0007669"/>
    <property type="project" value="UniProtKB-ARBA"/>
</dbReference>
<dbReference type="OrthoDB" id="9808638at2"/>
<dbReference type="FunFam" id="1.10.3730.20:FF:000001">
    <property type="entry name" value="Quaternary ammonium compound resistance transporter SugE"/>
    <property type="match status" value="1"/>
</dbReference>
<feature type="transmembrane region" description="Helical" evidence="9">
    <location>
        <begin position="39"/>
        <end position="56"/>
    </location>
</feature>
<dbReference type="EMBL" id="CXWD01000006">
    <property type="protein sequence ID" value="CTQ68758.1"/>
    <property type="molecule type" value="Genomic_DNA"/>
</dbReference>
<dbReference type="InterPro" id="IPR045324">
    <property type="entry name" value="Small_multidrug_res"/>
</dbReference>
<dbReference type="Gene3D" id="1.10.3730.20">
    <property type="match status" value="1"/>
</dbReference>
<dbReference type="PANTHER" id="PTHR30561">
    <property type="entry name" value="SMR FAMILY PROTON-DEPENDENT DRUG EFFLUX TRANSPORTER SUGE"/>
    <property type="match status" value="1"/>
</dbReference>
<feature type="transmembrane region" description="Helical" evidence="9">
    <location>
        <begin position="90"/>
        <end position="109"/>
    </location>
</feature>
<evidence type="ECO:0000313" key="11">
    <source>
        <dbReference type="Proteomes" id="UP000053235"/>
    </source>
</evidence>
<accession>A0A0M7A143</accession>
<dbReference type="STRING" id="388408.LAX5112_01875"/>
<reference evidence="11" key="1">
    <citation type="submission" date="2015-07" db="EMBL/GenBank/DDBJ databases">
        <authorList>
            <person name="Rodrigo-Torres Lidia"/>
            <person name="Arahal R.David."/>
        </authorList>
    </citation>
    <scope>NUCLEOTIDE SEQUENCE [LARGE SCALE GENOMIC DNA]</scope>
    <source>
        <strain evidence="11">CECT 5112</strain>
    </source>
</reference>
<dbReference type="GO" id="GO:0015220">
    <property type="term" value="F:choline transmembrane transporter activity"/>
    <property type="evidence" value="ECO:0007669"/>
    <property type="project" value="TreeGrafter"/>
</dbReference>
<protein>
    <submittedName>
        <fullName evidence="10">Methyl viologen resistance protein C</fullName>
    </submittedName>
</protein>
<dbReference type="GO" id="GO:0015199">
    <property type="term" value="F:amino-acid betaine transmembrane transporter activity"/>
    <property type="evidence" value="ECO:0007669"/>
    <property type="project" value="TreeGrafter"/>
</dbReference>
<evidence type="ECO:0000256" key="1">
    <source>
        <dbReference type="ARBA" id="ARBA00004651"/>
    </source>
</evidence>